<proteinExistence type="predicted"/>
<dbReference type="Proteomes" id="UP001529510">
    <property type="component" value="Unassembled WGS sequence"/>
</dbReference>
<evidence type="ECO:0000256" key="1">
    <source>
        <dbReference type="SAM" id="MobiDB-lite"/>
    </source>
</evidence>
<accession>A0ABD0QXI6</accession>
<evidence type="ECO:0000313" key="3">
    <source>
        <dbReference type="Proteomes" id="UP001529510"/>
    </source>
</evidence>
<sequence length="69" mass="7511">MWIPPRTPHRLIHGGHHPIFSVRPCPQPVDGIMSWAPMVPSPLTPQSPKTELGFDISSSNNGKAIESSS</sequence>
<protein>
    <submittedName>
        <fullName evidence="2">Uncharacterized protein</fullName>
    </submittedName>
</protein>
<dbReference type="EMBL" id="JAMKFB020000006">
    <property type="protein sequence ID" value="KAL0190942.1"/>
    <property type="molecule type" value="Genomic_DNA"/>
</dbReference>
<organism evidence="2 3">
    <name type="scientific">Cirrhinus mrigala</name>
    <name type="common">Mrigala</name>
    <dbReference type="NCBI Taxonomy" id="683832"/>
    <lineage>
        <taxon>Eukaryota</taxon>
        <taxon>Metazoa</taxon>
        <taxon>Chordata</taxon>
        <taxon>Craniata</taxon>
        <taxon>Vertebrata</taxon>
        <taxon>Euteleostomi</taxon>
        <taxon>Actinopterygii</taxon>
        <taxon>Neopterygii</taxon>
        <taxon>Teleostei</taxon>
        <taxon>Ostariophysi</taxon>
        <taxon>Cypriniformes</taxon>
        <taxon>Cyprinidae</taxon>
        <taxon>Labeoninae</taxon>
        <taxon>Labeonini</taxon>
        <taxon>Cirrhinus</taxon>
    </lineage>
</organism>
<gene>
    <name evidence="2" type="ORF">M9458_013640</name>
</gene>
<dbReference type="AlphaFoldDB" id="A0ABD0QXI6"/>
<name>A0ABD0QXI6_CIRMR</name>
<keyword evidence="3" id="KW-1185">Reference proteome</keyword>
<feature type="region of interest" description="Disordered" evidence="1">
    <location>
        <begin position="43"/>
        <end position="69"/>
    </location>
</feature>
<feature type="non-terminal residue" evidence="2">
    <location>
        <position position="69"/>
    </location>
</feature>
<comment type="caution">
    <text evidence="2">The sequence shown here is derived from an EMBL/GenBank/DDBJ whole genome shotgun (WGS) entry which is preliminary data.</text>
</comment>
<evidence type="ECO:0000313" key="2">
    <source>
        <dbReference type="EMBL" id="KAL0190942.1"/>
    </source>
</evidence>
<reference evidence="2 3" key="1">
    <citation type="submission" date="2024-05" db="EMBL/GenBank/DDBJ databases">
        <title>Genome sequencing and assembly of Indian major carp, Cirrhinus mrigala (Hamilton, 1822).</title>
        <authorList>
            <person name="Mohindra V."/>
            <person name="Chowdhury L.M."/>
            <person name="Lal K."/>
            <person name="Jena J.K."/>
        </authorList>
    </citation>
    <scope>NUCLEOTIDE SEQUENCE [LARGE SCALE GENOMIC DNA]</scope>
    <source>
        <strain evidence="2">CM1030</strain>
        <tissue evidence="2">Blood</tissue>
    </source>
</reference>
<feature type="compositionally biased region" description="Polar residues" evidence="1">
    <location>
        <begin position="56"/>
        <end position="69"/>
    </location>
</feature>